<reference evidence="3 4" key="1">
    <citation type="submission" date="2014-01" db="EMBL/GenBank/DDBJ databases">
        <title>Roseivivax halodurans JCM 10272 Genome Sequencing.</title>
        <authorList>
            <person name="Lai Q."/>
            <person name="Li G."/>
            <person name="Shao Z."/>
        </authorList>
    </citation>
    <scope>NUCLEOTIDE SEQUENCE [LARGE SCALE GENOMIC DNA]</scope>
    <source>
        <strain evidence="3 4">JCM 10272</strain>
    </source>
</reference>
<evidence type="ECO:0008006" key="5">
    <source>
        <dbReference type="Google" id="ProtNLM"/>
    </source>
</evidence>
<sequence length="323" mass="35090">MIITKRTFIGAAAAAMLAALPISASAQGWEPRRPIDFVIMAGPGGGADQIARFIQSVAEKNDMTSRPLVPNNKGGGSGAEALLALKDARDKDHTLLVTLNSFFTTPLRQEGLGVDVQEFTPIAMMGVDPFVLWVHADSGITTFEQFVEEAKAMDGEFVMGGTGKGQEDSIVIAYLAGAYGLTLKYIPYDGGGAVAKDLAGKQIMATVNNPAEAKGFYESGDFVPLLAFSDERMESFPDVPTLKEKGHDFSYYNQRAIVGAPGMSEEAAEYYRTLFAQVYDSPEWQGYLESESLSPMPMNAEETRAYWDTQLQNHRDLLQQVDG</sequence>
<dbReference type="Pfam" id="PF03401">
    <property type="entry name" value="TctC"/>
    <property type="match status" value="1"/>
</dbReference>
<protein>
    <recommendedName>
        <fullName evidence="5">Tricarboxylate transporter</fullName>
    </recommendedName>
</protein>
<dbReference type="eggNOG" id="COG3181">
    <property type="taxonomic scope" value="Bacteria"/>
</dbReference>
<dbReference type="AlphaFoldDB" id="X7END4"/>
<dbReference type="PIRSF" id="PIRSF017082">
    <property type="entry name" value="YflP"/>
    <property type="match status" value="1"/>
</dbReference>
<evidence type="ECO:0000313" key="3">
    <source>
        <dbReference type="EMBL" id="ETX16683.1"/>
    </source>
</evidence>
<proteinExistence type="inferred from homology"/>
<organism evidence="3 4">
    <name type="scientific">Roseivivax halodurans JCM 10272</name>
    <dbReference type="NCBI Taxonomy" id="1449350"/>
    <lineage>
        <taxon>Bacteria</taxon>
        <taxon>Pseudomonadati</taxon>
        <taxon>Pseudomonadota</taxon>
        <taxon>Alphaproteobacteria</taxon>
        <taxon>Rhodobacterales</taxon>
        <taxon>Roseobacteraceae</taxon>
        <taxon>Roseivivax</taxon>
    </lineage>
</organism>
<evidence type="ECO:0000313" key="4">
    <source>
        <dbReference type="Proteomes" id="UP000022447"/>
    </source>
</evidence>
<keyword evidence="4" id="KW-1185">Reference proteome</keyword>
<feature type="signal peptide" evidence="2">
    <location>
        <begin position="1"/>
        <end position="26"/>
    </location>
</feature>
<dbReference type="STRING" id="1449350.OCH239_02330"/>
<dbReference type="SUPFAM" id="SSF53850">
    <property type="entry name" value="Periplasmic binding protein-like II"/>
    <property type="match status" value="1"/>
</dbReference>
<name>X7END4_9RHOB</name>
<dbReference type="OrthoDB" id="7246401at2"/>
<gene>
    <name evidence="3" type="ORF">OCH239_02330</name>
</gene>
<evidence type="ECO:0000256" key="1">
    <source>
        <dbReference type="ARBA" id="ARBA00006987"/>
    </source>
</evidence>
<dbReference type="PANTHER" id="PTHR42928">
    <property type="entry name" value="TRICARBOXYLATE-BINDING PROTEIN"/>
    <property type="match status" value="1"/>
</dbReference>
<dbReference type="EMBL" id="JALZ01000001">
    <property type="protein sequence ID" value="ETX16683.1"/>
    <property type="molecule type" value="Genomic_DNA"/>
</dbReference>
<feature type="chain" id="PRO_5004977822" description="Tricarboxylate transporter" evidence="2">
    <location>
        <begin position="27"/>
        <end position="323"/>
    </location>
</feature>
<dbReference type="Gene3D" id="3.40.190.150">
    <property type="entry name" value="Bordetella uptake gene, domain 1"/>
    <property type="match status" value="1"/>
</dbReference>
<dbReference type="CDD" id="cd07012">
    <property type="entry name" value="PBP2_Bug_TTT"/>
    <property type="match status" value="1"/>
</dbReference>
<dbReference type="PANTHER" id="PTHR42928:SF1">
    <property type="entry name" value="BLR4371 PROTEIN"/>
    <property type="match status" value="1"/>
</dbReference>
<keyword evidence="2" id="KW-0732">Signal</keyword>
<dbReference type="Gene3D" id="3.40.190.10">
    <property type="entry name" value="Periplasmic binding protein-like II"/>
    <property type="match status" value="1"/>
</dbReference>
<accession>X7END4</accession>
<dbReference type="PATRIC" id="fig|1449350.3.peg.471"/>
<dbReference type="InterPro" id="IPR042100">
    <property type="entry name" value="Bug_dom1"/>
</dbReference>
<comment type="similarity">
    <text evidence="1">Belongs to the UPF0065 (bug) family.</text>
</comment>
<evidence type="ECO:0000256" key="2">
    <source>
        <dbReference type="SAM" id="SignalP"/>
    </source>
</evidence>
<dbReference type="InterPro" id="IPR005064">
    <property type="entry name" value="BUG"/>
</dbReference>
<dbReference type="RefSeq" id="WP_037257965.1">
    <property type="nucleotide sequence ID" value="NZ_JALZ01000001.1"/>
</dbReference>
<comment type="caution">
    <text evidence="3">The sequence shown here is derived from an EMBL/GenBank/DDBJ whole genome shotgun (WGS) entry which is preliminary data.</text>
</comment>
<dbReference type="Proteomes" id="UP000022447">
    <property type="component" value="Unassembled WGS sequence"/>
</dbReference>